<evidence type="ECO:0000256" key="1">
    <source>
        <dbReference type="SAM" id="MobiDB-lite"/>
    </source>
</evidence>
<feature type="region of interest" description="Disordered" evidence="1">
    <location>
        <begin position="1"/>
        <end position="45"/>
    </location>
</feature>
<reference evidence="3 4" key="1">
    <citation type="journal article" date="2019" name="Emerg. Microbes Infect.">
        <title>Comprehensive subspecies identification of 175 nontuberculous mycobacteria species based on 7547 genomic profiles.</title>
        <authorList>
            <person name="Matsumoto Y."/>
            <person name="Kinjo T."/>
            <person name="Motooka D."/>
            <person name="Nabeya D."/>
            <person name="Jung N."/>
            <person name="Uechi K."/>
            <person name="Horii T."/>
            <person name="Iida T."/>
            <person name="Fujita J."/>
            <person name="Nakamura S."/>
        </authorList>
    </citation>
    <scope>NUCLEOTIDE SEQUENCE [LARGE SCALE GENOMIC DNA]</scope>
    <source>
        <strain evidence="3 4">JCM 6375</strain>
    </source>
</reference>
<keyword evidence="4" id="KW-1185">Reference proteome</keyword>
<organism evidence="3 4">
    <name type="scientific">Mycolicibacterium moriokaense</name>
    <dbReference type="NCBI Taxonomy" id="39691"/>
    <lineage>
        <taxon>Bacteria</taxon>
        <taxon>Bacillati</taxon>
        <taxon>Actinomycetota</taxon>
        <taxon>Actinomycetes</taxon>
        <taxon>Mycobacteriales</taxon>
        <taxon>Mycobacteriaceae</taxon>
        <taxon>Mycolicibacterium</taxon>
    </lineage>
</organism>
<dbReference type="KEGG" id="mmor:MMOR_28290"/>
<dbReference type="InterPro" id="IPR055493">
    <property type="entry name" value="DUF7065"/>
</dbReference>
<dbReference type="AlphaFoldDB" id="A0AAD1M676"/>
<feature type="region of interest" description="Disordered" evidence="1">
    <location>
        <begin position="204"/>
        <end position="232"/>
    </location>
</feature>
<dbReference type="Pfam" id="PF23213">
    <property type="entry name" value="DUF7065"/>
    <property type="match status" value="1"/>
</dbReference>
<proteinExistence type="predicted"/>
<feature type="domain" description="DUF7065" evidence="2">
    <location>
        <begin position="146"/>
        <end position="208"/>
    </location>
</feature>
<evidence type="ECO:0000259" key="2">
    <source>
        <dbReference type="Pfam" id="PF23213"/>
    </source>
</evidence>
<dbReference type="Proteomes" id="UP000466681">
    <property type="component" value="Chromosome"/>
</dbReference>
<evidence type="ECO:0000313" key="3">
    <source>
        <dbReference type="EMBL" id="BBX01893.1"/>
    </source>
</evidence>
<dbReference type="SUPFAM" id="SSF159245">
    <property type="entry name" value="AttH-like"/>
    <property type="match status" value="1"/>
</dbReference>
<accession>A0AAD1M676</accession>
<name>A0AAD1M676_9MYCO</name>
<dbReference type="RefSeq" id="WP_234810201.1">
    <property type="nucleotide sequence ID" value="NZ_AP022560.1"/>
</dbReference>
<feature type="compositionally biased region" description="Low complexity" evidence="1">
    <location>
        <begin position="19"/>
        <end position="32"/>
    </location>
</feature>
<sequence>MVRASSPDAVTRTDRADTADQADQTTAVTADTPLSPADDNFHPAPEGDPYWAETTWWSFNIPERKIGCWLHATFHTTRGTVTWRVYVWDPSGAYPDELRYFRMETDVPVTDPNPDLRDITIPGGGFSVRMLRPLREYQVEFADAAADFAIRIHFEGLHDPRRFTPGEPPFMNHAHIDQVGRVTGVLTLDGEDIPIDCYSVRDRSWAPRGAPRPPRKPGSDRPAGTESRVLHPGGPLWRQIERERGRGRIQYVFAHTGPESGFLAFVRVAEGDAEGWSPVNHGWLLRDGEFASLDKSASVMKNYRDPVTGWSSHMEFRLADVLGRELATEGFTVSHISEYGGGSTALMRFDIDGRIGWGEDQDIWEPKHFARMRDALQAVR</sequence>
<protein>
    <recommendedName>
        <fullName evidence="2">DUF7065 domain-containing protein</fullName>
    </recommendedName>
</protein>
<gene>
    <name evidence="3" type="ORF">MMOR_28290</name>
</gene>
<evidence type="ECO:0000313" key="4">
    <source>
        <dbReference type="Proteomes" id="UP000466681"/>
    </source>
</evidence>
<dbReference type="EMBL" id="AP022560">
    <property type="protein sequence ID" value="BBX01893.1"/>
    <property type="molecule type" value="Genomic_DNA"/>
</dbReference>